<protein>
    <submittedName>
        <fullName evidence="1">Uncharacterized protein</fullName>
    </submittedName>
</protein>
<name>A0A9P4RC78_9PLEO</name>
<dbReference type="EMBL" id="ML996100">
    <property type="protein sequence ID" value="KAF2740376.1"/>
    <property type="molecule type" value="Genomic_DNA"/>
</dbReference>
<sequence>MARGHPSIRCLPFAASCESTAPPVWLAGYQISHLSPAVSRRCEHLQSRCLETRLRYLDLGSVADIHRLLRCREIARGAQRGHLRLQCMSSEASDGVVCAWLFEVNGRDRAEFPHTTKSLPRRILVA</sequence>
<dbReference type="AlphaFoldDB" id="A0A9P4RC78"/>
<evidence type="ECO:0000313" key="2">
    <source>
        <dbReference type="Proteomes" id="UP000799444"/>
    </source>
</evidence>
<gene>
    <name evidence="1" type="ORF">EJ04DRAFT_197522</name>
</gene>
<proteinExistence type="predicted"/>
<organism evidence="1 2">
    <name type="scientific">Polyplosphaeria fusca</name>
    <dbReference type="NCBI Taxonomy" id="682080"/>
    <lineage>
        <taxon>Eukaryota</taxon>
        <taxon>Fungi</taxon>
        <taxon>Dikarya</taxon>
        <taxon>Ascomycota</taxon>
        <taxon>Pezizomycotina</taxon>
        <taxon>Dothideomycetes</taxon>
        <taxon>Pleosporomycetidae</taxon>
        <taxon>Pleosporales</taxon>
        <taxon>Tetraplosphaeriaceae</taxon>
        <taxon>Polyplosphaeria</taxon>
    </lineage>
</organism>
<keyword evidence="2" id="KW-1185">Reference proteome</keyword>
<dbReference type="Proteomes" id="UP000799444">
    <property type="component" value="Unassembled WGS sequence"/>
</dbReference>
<comment type="caution">
    <text evidence="1">The sequence shown here is derived from an EMBL/GenBank/DDBJ whole genome shotgun (WGS) entry which is preliminary data.</text>
</comment>
<evidence type="ECO:0000313" key="1">
    <source>
        <dbReference type="EMBL" id="KAF2740376.1"/>
    </source>
</evidence>
<reference evidence="1" key="1">
    <citation type="journal article" date="2020" name="Stud. Mycol.">
        <title>101 Dothideomycetes genomes: a test case for predicting lifestyles and emergence of pathogens.</title>
        <authorList>
            <person name="Haridas S."/>
            <person name="Albert R."/>
            <person name="Binder M."/>
            <person name="Bloem J."/>
            <person name="Labutti K."/>
            <person name="Salamov A."/>
            <person name="Andreopoulos B."/>
            <person name="Baker S."/>
            <person name="Barry K."/>
            <person name="Bills G."/>
            <person name="Bluhm B."/>
            <person name="Cannon C."/>
            <person name="Castanera R."/>
            <person name="Culley D."/>
            <person name="Daum C."/>
            <person name="Ezra D."/>
            <person name="Gonzalez J."/>
            <person name="Henrissat B."/>
            <person name="Kuo A."/>
            <person name="Liang C."/>
            <person name="Lipzen A."/>
            <person name="Lutzoni F."/>
            <person name="Magnuson J."/>
            <person name="Mondo S."/>
            <person name="Nolan M."/>
            <person name="Ohm R."/>
            <person name="Pangilinan J."/>
            <person name="Park H.-J."/>
            <person name="Ramirez L."/>
            <person name="Alfaro M."/>
            <person name="Sun H."/>
            <person name="Tritt A."/>
            <person name="Yoshinaga Y."/>
            <person name="Zwiers L.-H."/>
            <person name="Turgeon B."/>
            <person name="Goodwin S."/>
            <person name="Spatafora J."/>
            <person name="Crous P."/>
            <person name="Grigoriev I."/>
        </authorList>
    </citation>
    <scope>NUCLEOTIDE SEQUENCE</scope>
    <source>
        <strain evidence="1">CBS 125425</strain>
    </source>
</reference>
<accession>A0A9P4RC78</accession>